<dbReference type="EMBL" id="CP060822">
    <property type="protein sequence ID" value="QNP30993.1"/>
    <property type="molecule type" value="Genomic_DNA"/>
</dbReference>
<evidence type="ECO:0000313" key="5">
    <source>
        <dbReference type="EMBL" id="QNP30993.1"/>
    </source>
</evidence>
<evidence type="ECO:0000259" key="4">
    <source>
        <dbReference type="SMART" id="SM00237"/>
    </source>
</evidence>
<organism evidence="5 6">
    <name type="scientific">Cylindrospermopsis curvispora GIHE-G1</name>
    <dbReference type="NCBI Taxonomy" id="2666332"/>
    <lineage>
        <taxon>Bacteria</taxon>
        <taxon>Bacillati</taxon>
        <taxon>Cyanobacteriota</taxon>
        <taxon>Cyanophyceae</taxon>
        <taxon>Nostocales</taxon>
        <taxon>Aphanizomenonaceae</taxon>
        <taxon>Cylindrospermopsis</taxon>
    </lineage>
</organism>
<feature type="domain" description="Calx-beta" evidence="4">
    <location>
        <begin position="1418"/>
        <end position="1523"/>
    </location>
</feature>
<dbReference type="InterPro" id="IPR038081">
    <property type="entry name" value="CalX-like_sf"/>
</dbReference>
<proteinExistence type="predicted"/>
<feature type="domain" description="Calx-beta" evidence="4">
    <location>
        <begin position="482"/>
        <end position="587"/>
    </location>
</feature>
<dbReference type="GO" id="GO:0004930">
    <property type="term" value="F:G protein-coupled receptor activity"/>
    <property type="evidence" value="ECO:0007669"/>
    <property type="project" value="InterPro"/>
</dbReference>
<feature type="domain" description="Calx-beta" evidence="4">
    <location>
        <begin position="246"/>
        <end position="347"/>
    </location>
</feature>
<keyword evidence="3" id="KW-0106">Calcium</keyword>
<keyword evidence="2" id="KW-0677">Repeat</keyword>
<dbReference type="PANTHER" id="PTHR46682:SF1">
    <property type="entry name" value="ADHESION G-PROTEIN COUPLED RECEPTOR V1"/>
    <property type="match status" value="1"/>
</dbReference>
<reference evidence="5 6" key="1">
    <citation type="submission" date="2020-08" db="EMBL/GenBank/DDBJ databases">
        <title>Complete genome sequence of Raphidiopsis curvispora isolated from drinking water reservoir in South Korea.</title>
        <authorList>
            <person name="Jeong J."/>
        </authorList>
    </citation>
    <scope>NUCLEOTIDE SEQUENCE [LARGE SCALE GENOMIC DNA]</scope>
    <source>
        <strain evidence="5 6">GIHE-G1</strain>
    </source>
</reference>
<feature type="domain" description="Calx-beta" evidence="4">
    <location>
        <begin position="833"/>
        <end position="938"/>
    </location>
</feature>
<evidence type="ECO:0000313" key="6">
    <source>
        <dbReference type="Proteomes" id="UP000516013"/>
    </source>
</evidence>
<dbReference type="Gene3D" id="2.60.40.60">
    <property type="entry name" value="Cadherins"/>
    <property type="match status" value="1"/>
</dbReference>
<keyword evidence="1" id="KW-0732">Signal</keyword>
<dbReference type="SMART" id="SM00237">
    <property type="entry name" value="Calx_beta"/>
    <property type="match status" value="10"/>
</dbReference>
<name>A0A7H0F4M7_9CYAN</name>
<feature type="domain" description="Calx-beta" evidence="4">
    <location>
        <begin position="950"/>
        <end position="1055"/>
    </location>
</feature>
<feature type="domain" description="Calx-beta" evidence="4">
    <location>
        <begin position="1301"/>
        <end position="1406"/>
    </location>
</feature>
<dbReference type="InterPro" id="IPR026919">
    <property type="entry name" value="ADGRV1"/>
</dbReference>
<dbReference type="SUPFAM" id="SSF141072">
    <property type="entry name" value="CalX-like"/>
    <property type="match status" value="11"/>
</dbReference>
<evidence type="ECO:0000256" key="2">
    <source>
        <dbReference type="ARBA" id="ARBA00022737"/>
    </source>
</evidence>
<dbReference type="RefSeq" id="WP_187707248.1">
    <property type="nucleotide sequence ID" value="NZ_CP060822.1"/>
</dbReference>
<dbReference type="PANTHER" id="PTHR46682">
    <property type="entry name" value="ADHESION G-PROTEIN COUPLED RECEPTOR V1"/>
    <property type="match status" value="1"/>
</dbReference>
<feature type="domain" description="Calx-beta" evidence="4">
    <location>
        <begin position="716"/>
        <end position="821"/>
    </location>
</feature>
<dbReference type="Gene3D" id="2.60.40.2030">
    <property type="match status" value="11"/>
</dbReference>
<protein>
    <recommendedName>
        <fullName evidence="4">Calx-beta domain-containing protein</fullName>
    </recommendedName>
</protein>
<dbReference type="KEGG" id="ccur:IAR63_08475"/>
<accession>A0A7H0F4M7</accession>
<feature type="domain" description="Calx-beta" evidence="4">
    <location>
        <begin position="1184"/>
        <end position="1289"/>
    </location>
</feature>
<gene>
    <name evidence="5" type="ORF">IAR63_08475</name>
</gene>
<evidence type="ECO:0000256" key="3">
    <source>
        <dbReference type="ARBA" id="ARBA00022837"/>
    </source>
</evidence>
<sequence length="1787" mass="181317">MSILSQINLLQDNGGNPGDALTSTQLISGSTFWVEIQLQDSRTNSAGIVGAALNLNWDPNSLTAISATVTSSLPFSQLIDFTTPGIAKVRGGSLPIVGIGQAIGKDKFERFAFVQLTTKSNLNATTSLFTIIVPDIREFSTADGDPVLNGSPLITLVNPTSTIPENTSTSTPVKVADLIITDDIFGNNTTSLSGPDASSFEIRGNELYLKAGTPLNYNTKSSYSVILSVNDTNINKSDSKTFNLSVTPVILPSLSITATNATQTEGNSGAKTFTFTVARTGDTSNVSSANWAVTGSGTNQANATDFGGTLPTGMVSFAASDTTQIITFNVLGDTTVEPDEGFTVSLSNPTNATISTGTATGTIQNDDSEPANITLSLNPTSVTEDGVVNLVYSFTRTGATGNQLTVNVNAGGTAVLGRDFSVTGPIGQGNLGSIASVTFAEGFSTATVTVDPIPNSIIEGDKTVFAILAAGAGYTIGTVDAVTGTILEDDVVPPQLAIAPTNAIQTEGNTGIKPFTFTAIRSGDTSSSSSANWAVTGSGTNQANATDFGGTSGAVSFAAGETSQIITLNVLGDSTVEPDEGFTVSLSNPTNATITTGTATGTITNDDVVPPQLAIAPTNAIQTEGNTGIKPFTFTAIRSGDTSSSSSANWAVTGSGTNQANATDFGGTSGAVSFAAGETSQIITLNVLGDSTVEPDEGFTVSLSNPTNATITTGTATGTITNDDVVPPQLAIAPTNAIQTEGNTGIKPFTFTAIRSGDTSSSSSANWAVTGSGTNQANATDFGGTSGAVSFAAGETSQIITLNVLGDSTVEPDEGFTVSLSNPTNATITTGTATGTITNDDVVPPQLAIAPTNAIQTEGNTGIKPFTFTVTRSGDTSSSSSANWAVTGSGTNQANATDFGGTSGAVSFAAGETSQIITLNVLGDSTVEPDEGFTVSLSNPTNATITTGTATGTITNDDVVPPQLAIAPTNAIQTEGNTGIKPFTFTVTRSGDTSSSSSANWAVTGSGTNQANATDFGGTSGAVSFAAGETSQIITLNVLGDSTVEPDEGFTVSLSNPTNATITTGTATGTITNDDVVPPQLAIAPTNAIQTEGNTGIKPFTFTVTRSGDTSSSSSANWAVTGSGTNQANATDFGGTSGAVSFAAGETSQIITLNVLGDSTVEPDEGFTVSLSNPTNATITTGTATGTITNDDVVPPQLAIAPTNAIQTEGNTGIKPFTFTVTRSGDTSSSSSANWAVTGSGTNQANATDFGGTSGAVSFAAGETSQIITLNVLGDSTVEPDEGFTVSLSNPTNATITTGTATGTITNDDVVPPQLAIAPTNAIQTEGNTGIKPFTFTVTRSGDTSSSSSANWAVTGSGTNQANATDFGGTSGAVSFAAGETSQIITLNVLGDSTVEPDEGFTVSLSNPTNATITTGTATGTITNDDVVPPQLAIAPTNAIQTEGNTGIKPFTFTVTRSGDTSSSSSANWAVTGSGTNQANATDFGGTSGAVSFAVGETSQIITLNVLGDSTVEPDEGFTVSLSNPTNANITTGTATGTITNDDVPTITPSEVRPKVNISTGLVFKTNGRGTISLDTNRLSAIPDEVIGVQNGTKSNFKHLFGLYEVTDAQGGIDTNGDGIADLKPGDSNPSDYAFHALTTARVKNFTVQAGGNDAPSTATQLGSGVSLEDNKFYAPFVIANAGTYFPGSQGIEDFVAAENGDIERFSSAPQYVRTLVATELDNLFNNSPRFIQEPVAYFSFGVVNRDQSPHFRSYGNGVYGFEDLPANATQYSNNDFDDAVFALSFT</sequence>
<keyword evidence="6" id="KW-1185">Reference proteome</keyword>
<feature type="domain" description="Calx-beta" evidence="4">
    <location>
        <begin position="599"/>
        <end position="704"/>
    </location>
</feature>
<dbReference type="InterPro" id="IPR003644">
    <property type="entry name" value="Calx_beta"/>
</dbReference>
<dbReference type="Pfam" id="PF03160">
    <property type="entry name" value="Calx-beta"/>
    <property type="match status" value="10"/>
</dbReference>
<dbReference type="Proteomes" id="UP000516013">
    <property type="component" value="Chromosome"/>
</dbReference>
<feature type="domain" description="Calx-beta" evidence="4">
    <location>
        <begin position="1067"/>
        <end position="1172"/>
    </location>
</feature>
<evidence type="ECO:0000256" key="1">
    <source>
        <dbReference type="ARBA" id="ARBA00022729"/>
    </source>
</evidence>
<dbReference type="GO" id="GO:0016020">
    <property type="term" value="C:membrane"/>
    <property type="evidence" value="ECO:0007669"/>
    <property type="project" value="InterPro"/>
</dbReference>